<evidence type="ECO:0000313" key="2">
    <source>
        <dbReference type="Proteomes" id="UP000186795"/>
    </source>
</evidence>
<name>A0A1N7Q8I7_9BACL</name>
<dbReference type="InterPro" id="IPR043148">
    <property type="entry name" value="TagF_C"/>
</dbReference>
<evidence type="ECO:0000313" key="1">
    <source>
        <dbReference type="EMBL" id="SIT19126.1"/>
    </source>
</evidence>
<evidence type="ECO:0008006" key="3">
    <source>
        <dbReference type="Google" id="ProtNLM"/>
    </source>
</evidence>
<organism evidence="1 2">
    <name type="scientific">Kroppenstedtia eburnea</name>
    <dbReference type="NCBI Taxonomy" id="714067"/>
    <lineage>
        <taxon>Bacteria</taxon>
        <taxon>Bacillati</taxon>
        <taxon>Bacillota</taxon>
        <taxon>Bacilli</taxon>
        <taxon>Bacillales</taxon>
        <taxon>Thermoactinomycetaceae</taxon>
        <taxon>Kroppenstedtia</taxon>
    </lineage>
</organism>
<dbReference type="RefSeq" id="WP_076526553.1">
    <property type="nucleotide sequence ID" value="NZ_CP048103.1"/>
</dbReference>
<dbReference type="OrthoDB" id="2822546at2"/>
<gene>
    <name evidence="1" type="ORF">SAMN05421790_1212</name>
</gene>
<keyword evidence="2" id="KW-1185">Reference proteome</keyword>
<dbReference type="Gene3D" id="3.40.50.12580">
    <property type="match status" value="1"/>
</dbReference>
<accession>A0A1N7Q8I7</accession>
<proteinExistence type="predicted"/>
<dbReference type="AlphaFoldDB" id="A0A1N7Q8I7"/>
<dbReference type="SUPFAM" id="SSF53756">
    <property type="entry name" value="UDP-Glycosyltransferase/glycogen phosphorylase"/>
    <property type="match status" value="1"/>
</dbReference>
<protein>
    <recommendedName>
        <fullName evidence="3">CDP-Glycerol:Poly(Glycerophosphate) glycerophosphotransferase</fullName>
    </recommendedName>
</protein>
<reference evidence="2" key="1">
    <citation type="submission" date="2017-01" db="EMBL/GenBank/DDBJ databases">
        <authorList>
            <person name="Varghese N."/>
            <person name="Submissions S."/>
        </authorList>
    </citation>
    <scope>NUCLEOTIDE SEQUENCE [LARGE SCALE GENOMIC DNA]</scope>
    <source>
        <strain evidence="2">DSM 45196</strain>
    </source>
</reference>
<dbReference type="EMBL" id="FTOD01000021">
    <property type="protein sequence ID" value="SIT19126.1"/>
    <property type="molecule type" value="Genomic_DNA"/>
</dbReference>
<sequence>MYGQERLNPHYVLRYGWTKEFFEHFSPLQYRNIELPLTLVRNFHVFIRPIVNTHLSDDNFVRHMKKKHRMLTVRNAQQVLQRMPNVVRDLSKVPGRNTIVMPAIMIQFALEQFPETPVIITISNKRDKIALENKNLPPHFTVFDIYKERKKFELSETEITKLKRVANRLLRKKKQHIVFGQPRFKKWLYKHLIKAQMMVKCLHHLIINRPVGVTVDHVEIVNPGTTLSLLAATYNLPFINVPQVLISDRSLIPTRASHYLIWGENYEKWLLKRGIPSSKISIVGNLKFEYAAKAKTRSREPVRHLLRIPDEHLVVTFTTQPFSFAEQVNKNLIQWIGTASQSLPLTVIIRAHPYDPFDYCSLLSNQTNIKISPPKIDLHDLFKETDFMLTISSNTAIEAALYKKGILVLQPELPYDYEHHNNDFNAHLARARAGPVIRNSLQLRQEFDALLKNPQHRKQVVEQGQLFLKNTIAQKGSPSVLVRRFIQLLLHEKQI</sequence>
<dbReference type="Proteomes" id="UP000186795">
    <property type="component" value="Unassembled WGS sequence"/>
</dbReference>